<accession>A0AAN9R0N6</accession>
<protein>
    <recommendedName>
        <fullName evidence="4">Secreted protein</fullName>
    </recommendedName>
</protein>
<dbReference type="Proteomes" id="UP001374584">
    <property type="component" value="Unassembled WGS sequence"/>
</dbReference>
<feature type="signal peptide" evidence="1">
    <location>
        <begin position="1"/>
        <end position="15"/>
    </location>
</feature>
<proteinExistence type="predicted"/>
<evidence type="ECO:0000313" key="3">
    <source>
        <dbReference type="Proteomes" id="UP001374584"/>
    </source>
</evidence>
<organism evidence="2 3">
    <name type="scientific">Phaseolus coccineus</name>
    <name type="common">Scarlet runner bean</name>
    <name type="synonym">Phaseolus multiflorus</name>
    <dbReference type="NCBI Taxonomy" id="3886"/>
    <lineage>
        <taxon>Eukaryota</taxon>
        <taxon>Viridiplantae</taxon>
        <taxon>Streptophyta</taxon>
        <taxon>Embryophyta</taxon>
        <taxon>Tracheophyta</taxon>
        <taxon>Spermatophyta</taxon>
        <taxon>Magnoliopsida</taxon>
        <taxon>eudicotyledons</taxon>
        <taxon>Gunneridae</taxon>
        <taxon>Pentapetalae</taxon>
        <taxon>rosids</taxon>
        <taxon>fabids</taxon>
        <taxon>Fabales</taxon>
        <taxon>Fabaceae</taxon>
        <taxon>Papilionoideae</taxon>
        <taxon>50 kb inversion clade</taxon>
        <taxon>NPAAA clade</taxon>
        <taxon>indigoferoid/millettioid clade</taxon>
        <taxon>Phaseoleae</taxon>
        <taxon>Phaseolus</taxon>
    </lineage>
</organism>
<sequence>MLCWVWVGAFQLSTANFQLTTKQKAKTSKLNRIHITVTTIIVIIINHNDNNANCFSTLFHHPFFTSFSRNFPIQEVAVNVPGFFW</sequence>
<feature type="chain" id="PRO_5042934088" description="Secreted protein" evidence="1">
    <location>
        <begin position="16"/>
        <end position="85"/>
    </location>
</feature>
<dbReference type="EMBL" id="JAYMYR010000006">
    <property type="protein sequence ID" value="KAK7354932.1"/>
    <property type="molecule type" value="Genomic_DNA"/>
</dbReference>
<name>A0AAN9R0N6_PHACN</name>
<evidence type="ECO:0008006" key="4">
    <source>
        <dbReference type="Google" id="ProtNLM"/>
    </source>
</evidence>
<dbReference type="AlphaFoldDB" id="A0AAN9R0N6"/>
<gene>
    <name evidence="2" type="ORF">VNO80_14174</name>
</gene>
<evidence type="ECO:0000256" key="1">
    <source>
        <dbReference type="SAM" id="SignalP"/>
    </source>
</evidence>
<reference evidence="2 3" key="1">
    <citation type="submission" date="2024-01" db="EMBL/GenBank/DDBJ databases">
        <title>The genomes of 5 underutilized Papilionoideae crops provide insights into root nodulation and disease resistanc.</title>
        <authorList>
            <person name="Jiang F."/>
        </authorList>
    </citation>
    <scope>NUCLEOTIDE SEQUENCE [LARGE SCALE GENOMIC DNA]</scope>
    <source>
        <strain evidence="2">JINMINGXINNONG_FW02</strain>
        <tissue evidence="2">Leaves</tissue>
    </source>
</reference>
<evidence type="ECO:0000313" key="2">
    <source>
        <dbReference type="EMBL" id="KAK7354932.1"/>
    </source>
</evidence>
<keyword evidence="3" id="KW-1185">Reference proteome</keyword>
<comment type="caution">
    <text evidence="2">The sequence shown here is derived from an EMBL/GenBank/DDBJ whole genome shotgun (WGS) entry which is preliminary data.</text>
</comment>
<keyword evidence="1" id="KW-0732">Signal</keyword>